<gene>
    <name evidence="2" type="ORF">UFOPK1835_00880</name>
</gene>
<dbReference type="GO" id="GO:0006508">
    <property type="term" value="P:proteolysis"/>
    <property type="evidence" value="ECO:0007669"/>
    <property type="project" value="InterPro"/>
</dbReference>
<evidence type="ECO:0000313" key="2">
    <source>
        <dbReference type="EMBL" id="CAB4607702.1"/>
    </source>
</evidence>
<dbReference type="GO" id="GO:0004176">
    <property type="term" value="F:ATP-dependent peptidase activity"/>
    <property type="evidence" value="ECO:0007669"/>
    <property type="project" value="InterPro"/>
</dbReference>
<dbReference type="InterPro" id="IPR020568">
    <property type="entry name" value="Ribosomal_Su5_D2-typ_SF"/>
</dbReference>
<dbReference type="PROSITE" id="PS51257">
    <property type="entry name" value="PROKAR_LIPOPROTEIN"/>
    <property type="match status" value="1"/>
</dbReference>
<dbReference type="InterPro" id="IPR008269">
    <property type="entry name" value="Lon_proteolytic"/>
</dbReference>
<dbReference type="EMBL" id="CAEZUP010000029">
    <property type="protein sequence ID" value="CAB4607702.1"/>
    <property type="molecule type" value="Genomic_DNA"/>
</dbReference>
<accession>A0A6J6H1X6</accession>
<dbReference type="Gene3D" id="3.30.230.10">
    <property type="match status" value="1"/>
</dbReference>
<dbReference type="AlphaFoldDB" id="A0A6J6H1X6"/>
<feature type="domain" description="Lon proteolytic" evidence="1">
    <location>
        <begin position="122"/>
        <end position="195"/>
    </location>
</feature>
<dbReference type="GO" id="GO:0030163">
    <property type="term" value="P:protein catabolic process"/>
    <property type="evidence" value="ECO:0007669"/>
    <property type="project" value="InterPro"/>
</dbReference>
<protein>
    <submittedName>
        <fullName evidence="2">Unannotated protein</fullName>
    </submittedName>
</protein>
<reference evidence="2" key="1">
    <citation type="submission" date="2020-05" db="EMBL/GenBank/DDBJ databases">
        <authorList>
            <person name="Chiriac C."/>
            <person name="Salcher M."/>
            <person name="Ghai R."/>
            <person name="Kavagutti S V."/>
        </authorList>
    </citation>
    <scope>NUCLEOTIDE SEQUENCE</scope>
</reference>
<proteinExistence type="predicted"/>
<sequence length="621" mass="63183">MTQVRSPGRSGLAVIAAVALLCSLTVGCSDSGSTSSNSLKIPVLWAGTDSSGKPIGGIEDAGVKVEQTGEPGFGLDLTSVKAKAAGPQWLAASASAAAVATLLSAADPADLDIRYTITGSIDGPSGGAMLTVGTLAAIRKEQLAPGVTMTGTISPDGSVGQVSGIPSKLRGAAEAGYKTVLLPVRNLQATGDSPTSDMVEFGKTLGLDVRGVRDIGEAYAVFVGHPIAPPSTGVYTSSPAVEAAARATTERLVTRLSDSLKSAPTTIDPLLRGEVVVESDEAAAALQAGEIAKAYGLANDGYTRLVRAIGFARANALFAAEGANAVRDDLLAQAAELRKIAAATIARDSQADSLDPVAQLTVPFAMGWVTYGDAVLAGIEKSFEPGNAVSPASYTTTAATIEEQRAGIEVFHPDAMEVVRATPNSNPATRKATVTFLSSYTNFLVQAGDASLAYYETVVKRGAGSSASEQGMPNYAFLASSVLKETNSAINPDEQDLDIEVAQSAEAITYFVVGSALVAGAQAFGLTGLGIGSDPTRVADSILMANSVAVASASVNDYALSLSGNGIDPGYPAWSAQWGTSLALATAGTTRTGAGSLIALNELWYDFINCAVLTAASTNVE</sequence>
<dbReference type="GO" id="GO:0004252">
    <property type="term" value="F:serine-type endopeptidase activity"/>
    <property type="evidence" value="ECO:0007669"/>
    <property type="project" value="InterPro"/>
</dbReference>
<dbReference type="GO" id="GO:0005524">
    <property type="term" value="F:ATP binding"/>
    <property type="evidence" value="ECO:0007669"/>
    <property type="project" value="InterPro"/>
</dbReference>
<dbReference type="SUPFAM" id="SSF54211">
    <property type="entry name" value="Ribosomal protein S5 domain 2-like"/>
    <property type="match status" value="1"/>
</dbReference>
<dbReference type="InterPro" id="IPR027065">
    <property type="entry name" value="Lon_Prtase"/>
</dbReference>
<dbReference type="InterPro" id="IPR014721">
    <property type="entry name" value="Ribsml_uS5_D2-typ_fold_subgr"/>
</dbReference>
<dbReference type="Pfam" id="PF05362">
    <property type="entry name" value="Lon_C"/>
    <property type="match status" value="1"/>
</dbReference>
<name>A0A6J6H1X6_9ZZZZ</name>
<dbReference type="PANTHER" id="PTHR10046">
    <property type="entry name" value="ATP DEPENDENT LON PROTEASE FAMILY MEMBER"/>
    <property type="match status" value="1"/>
</dbReference>
<organism evidence="2">
    <name type="scientific">freshwater metagenome</name>
    <dbReference type="NCBI Taxonomy" id="449393"/>
    <lineage>
        <taxon>unclassified sequences</taxon>
        <taxon>metagenomes</taxon>
        <taxon>ecological metagenomes</taxon>
    </lineage>
</organism>
<evidence type="ECO:0000259" key="1">
    <source>
        <dbReference type="Pfam" id="PF05362"/>
    </source>
</evidence>